<feature type="domain" description="DUF3616" evidence="1">
    <location>
        <begin position="137"/>
        <end position="299"/>
    </location>
</feature>
<accession>A0A225DW28</accession>
<keyword evidence="3" id="KW-1185">Reference proteome</keyword>
<name>A0A225DW28_9BACT</name>
<dbReference type="Pfam" id="PF12275">
    <property type="entry name" value="DUF3616"/>
    <property type="match status" value="1"/>
</dbReference>
<proteinExistence type="predicted"/>
<evidence type="ECO:0000313" key="3">
    <source>
        <dbReference type="Proteomes" id="UP000214646"/>
    </source>
</evidence>
<sequence>MFAATALADDNAPRLTPIGPVEFKGEIGGPNDVSGAAVAGDFRVVVSDESPTVEVMRKIEGGYEVAYTLPLGPPDMEIDIEAVAADGATVYVSGSHNRIRNIGQKGGGGVGSVDDKPSRAQVFQFTLGDDGKPGEVKTTSLRDVLKNHKVLGPFAVQASKENGIDIEGLAFKAGRLYFGFRGPVLRDNWVPVLNCTFADPAGTANVGYINLDGRGVRDLVAVADGFLVLAGPMGDGDASTRLYHWDGKDGLAPENPGKTTLLAEFPKAPKSAGKLEGVAVLKQSGTEYELLVVSDGPKNGAPTRWLLRR</sequence>
<protein>
    <recommendedName>
        <fullName evidence="1">DUF3616 domain-containing protein</fullName>
    </recommendedName>
</protein>
<dbReference type="AlphaFoldDB" id="A0A225DW28"/>
<dbReference type="Proteomes" id="UP000214646">
    <property type="component" value="Unassembled WGS sequence"/>
</dbReference>
<reference evidence="3" key="1">
    <citation type="submission" date="2017-06" db="EMBL/GenBank/DDBJ databases">
        <title>Genome analysis of Fimbriiglobus ruber SP5, the first member of the order Planctomycetales with confirmed chitinolytic capability.</title>
        <authorList>
            <person name="Ravin N.V."/>
            <person name="Rakitin A.L."/>
            <person name="Ivanova A.A."/>
            <person name="Beletsky A.V."/>
            <person name="Kulichevskaya I.S."/>
            <person name="Mardanov A.V."/>
            <person name="Dedysh S.N."/>
        </authorList>
    </citation>
    <scope>NUCLEOTIDE SEQUENCE [LARGE SCALE GENOMIC DNA]</scope>
    <source>
        <strain evidence="3">SP5</strain>
    </source>
</reference>
<comment type="caution">
    <text evidence="2">The sequence shown here is derived from an EMBL/GenBank/DDBJ whole genome shotgun (WGS) entry which is preliminary data.</text>
</comment>
<organism evidence="2 3">
    <name type="scientific">Fimbriiglobus ruber</name>
    <dbReference type="NCBI Taxonomy" id="1908690"/>
    <lineage>
        <taxon>Bacteria</taxon>
        <taxon>Pseudomonadati</taxon>
        <taxon>Planctomycetota</taxon>
        <taxon>Planctomycetia</taxon>
        <taxon>Gemmatales</taxon>
        <taxon>Gemmataceae</taxon>
        <taxon>Fimbriiglobus</taxon>
    </lineage>
</organism>
<evidence type="ECO:0000313" key="2">
    <source>
        <dbReference type="EMBL" id="OWK40407.1"/>
    </source>
</evidence>
<gene>
    <name evidence="2" type="ORF">FRUB_05326</name>
</gene>
<evidence type="ECO:0000259" key="1">
    <source>
        <dbReference type="Pfam" id="PF12275"/>
    </source>
</evidence>
<dbReference type="InterPro" id="IPR022060">
    <property type="entry name" value="DUF3616"/>
</dbReference>
<dbReference type="EMBL" id="NIDE01000008">
    <property type="protein sequence ID" value="OWK40407.1"/>
    <property type="molecule type" value="Genomic_DNA"/>
</dbReference>